<proteinExistence type="predicted"/>
<dbReference type="Pfam" id="PF26147">
    <property type="entry name" value="AB_HYDROLASE_YMC0-YMC35"/>
    <property type="match status" value="1"/>
</dbReference>
<sequence>MAPKKRIKRNATAAPPAPSPSQSAGASHASDAPPIIPATSNSDTPSASQPPSELSSQQDERTDKSSTSRRSSQKTISDPSALQANEPTASSQARKTKSWYGSWPRVPKSSASTQVAGETIHGRTLRPRKTADFSKYEMKKVDDTSSINTSHINASASTLPNTSENGKGHDTTEVDNPGPSLENGQGDGHVDIPKPAEVVDVAKKDGGNVGSVTEERVAAQPEPATELPSAGAGAPAVADNTETQQSQHPATSSSWLGPLGWWGRPTLEAKPETPEEPAKEEATKPGQEMDVDPTPPETAPETQAVTENELQSAQESSQTQVTGSRSSWFSLWSNSISTPAHSSQTSVPAAAQPSQADKPIKTADESEDKIMKDAPMPEAAAKEPTTDPTPKKGSTWAFWSRDTGSKAKGTELTQKGNSDDEEGELAVMGESSENQPQLQKTKSITIEGSPPKEPPMKSPGSDDSTPSSSWLGSSPAKGSIKAKKSKRLRPQSMDLDQVSLPSRPESPKPESVTKVEPPPVKAGSSKVTAAATTVTTTKSTPPNLVLPSFRGTYRMKDNPSIIKQIAQLLLRTQQSPANHVFLAKEMPKINKALAIGVHGLFPATYLKAIIGQPTGTSIKFANHAANSIRRWADKNGSEDCEIEKVALEGEGKIGERVENLWKLLLNWIDTIRAADLIIIACHSQGVPVSIMLLAKLIELGVISNTTRVGVCAMAGVSLGPFTEYRSGMGMLMGSAAELWEFSNPESDISKRLEASVKAVLNHGARISFTGSIDDQLVPLESAIYSPAQHPYIYRSVFIDGRVHAPDFIAHLVGFALKLRNLGVTDHGLIRELSLPLAGSLYSGEGHSRLYDDEQVYDLAVSHALETTDLPNPPPCEIHKFEGVTQPNPYVLPWIMRGLLEENFVKTELHSETAELLRQFDDWKPATKALKDVKYRLEAVRSKL</sequence>
<comment type="caution">
    <text evidence="3">The sequence shown here is derived from an EMBL/GenBank/DDBJ whole genome shotgun (WGS) entry which is preliminary data.</text>
</comment>
<evidence type="ECO:0000256" key="1">
    <source>
        <dbReference type="SAM" id="MobiDB-lite"/>
    </source>
</evidence>
<protein>
    <recommendedName>
        <fullName evidence="2">YMC020W-like alpha/beta hydrolase domain-containing protein</fullName>
    </recommendedName>
</protein>
<organism evidence="3 4">
    <name type="scientific">Coniochaeta pulveracea</name>
    <dbReference type="NCBI Taxonomy" id="177199"/>
    <lineage>
        <taxon>Eukaryota</taxon>
        <taxon>Fungi</taxon>
        <taxon>Dikarya</taxon>
        <taxon>Ascomycota</taxon>
        <taxon>Pezizomycotina</taxon>
        <taxon>Sordariomycetes</taxon>
        <taxon>Sordariomycetidae</taxon>
        <taxon>Coniochaetales</taxon>
        <taxon>Coniochaetaceae</taxon>
        <taxon>Coniochaeta</taxon>
    </lineage>
</organism>
<feature type="compositionally biased region" description="Low complexity" evidence="1">
    <location>
        <begin position="20"/>
        <end position="30"/>
    </location>
</feature>
<feature type="compositionally biased region" description="Basic residues" evidence="1">
    <location>
        <begin position="480"/>
        <end position="489"/>
    </location>
</feature>
<feature type="compositionally biased region" description="Polar residues" evidence="1">
    <location>
        <begin position="38"/>
        <end position="57"/>
    </location>
</feature>
<evidence type="ECO:0000259" key="2">
    <source>
        <dbReference type="Pfam" id="PF26147"/>
    </source>
</evidence>
<evidence type="ECO:0000313" key="3">
    <source>
        <dbReference type="EMBL" id="RKU44257.1"/>
    </source>
</evidence>
<feature type="compositionally biased region" description="Polar residues" evidence="1">
    <location>
        <begin position="338"/>
        <end position="355"/>
    </location>
</feature>
<feature type="compositionally biased region" description="Low complexity" evidence="1">
    <location>
        <begin position="68"/>
        <end position="77"/>
    </location>
</feature>
<feature type="compositionally biased region" description="Basic and acidic residues" evidence="1">
    <location>
        <begin position="358"/>
        <end position="372"/>
    </location>
</feature>
<feature type="compositionally biased region" description="Basic and acidic residues" evidence="1">
    <location>
        <begin position="129"/>
        <end position="143"/>
    </location>
</feature>
<feature type="compositionally biased region" description="Polar residues" evidence="1">
    <location>
        <begin position="240"/>
        <end position="255"/>
    </location>
</feature>
<feature type="compositionally biased region" description="Low complexity" evidence="1">
    <location>
        <begin position="458"/>
        <end position="479"/>
    </location>
</feature>
<dbReference type="OrthoDB" id="5598028at2759"/>
<feature type="compositionally biased region" description="Polar residues" evidence="1">
    <location>
        <begin position="431"/>
        <end position="446"/>
    </location>
</feature>
<feature type="domain" description="YMC020W-like alpha/beta hydrolase" evidence="2">
    <location>
        <begin position="546"/>
        <end position="902"/>
    </location>
</feature>
<feature type="compositionally biased region" description="Polar residues" evidence="1">
    <location>
        <begin position="308"/>
        <end position="323"/>
    </location>
</feature>
<feature type="region of interest" description="Disordered" evidence="1">
    <location>
        <begin position="1"/>
        <end position="538"/>
    </location>
</feature>
<dbReference type="EMBL" id="QVQW01000033">
    <property type="protein sequence ID" value="RKU44257.1"/>
    <property type="molecule type" value="Genomic_DNA"/>
</dbReference>
<feature type="compositionally biased region" description="Low complexity" evidence="1">
    <location>
        <begin position="521"/>
        <end position="538"/>
    </location>
</feature>
<dbReference type="PANTHER" id="PTHR47349:SF1">
    <property type="entry name" value="AER328WP"/>
    <property type="match status" value="1"/>
</dbReference>
<dbReference type="AlphaFoldDB" id="A0A420Y8X3"/>
<evidence type="ECO:0000313" key="4">
    <source>
        <dbReference type="Proteomes" id="UP000275385"/>
    </source>
</evidence>
<feature type="compositionally biased region" description="Polar residues" evidence="1">
    <location>
        <begin position="78"/>
        <end position="93"/>
    </location>
</feature>
<name>A0A420Y8X3_9PEZI</name>
<keyword evidence="4" id="KW-1185">Reference proteome</keyword>
<gene>
    <name evidence="3" type="ORF">DL546_007155</name>
</gene>
<dbReference type="Proteomes" id="UP000275385">
    <property type="component" value="Unassembled WGS sequence"/>
</dbReference>
<dbReference type="InterPro" id="IPR058933">
    <property type="entry name" value="YMC020W-like_ab_hydrolase"/>
</dbReference>
<accession>A0A420Y8X3</accession>
<reference evidence="3 4" key="1">
    <citation type="submission" date="2018-08" db="EMBL/GenBank/DDBJ databases">
        <title>Draft genome of the lignicolous fungus Coniochaeta pulveracea.</title>
        <authorList>
            <person name="Borstlap C.J."/>
            <person name="De Witt R.N."/>
            <person name="Botha A."/>
            <person name="Volschenk H."/>
        </authorList>
    </citation>
    <scope>NUCLEOTIDE SEQUENCE [LARGE SCALE GENOMIC DNA]</scope>
    <source>
        <strain evidence="3 4">CAB683</strain>
    </source>
</reference>
<dbReference type="PANTHER" id="PTHR47349">
    <property type="entry name" value="CHROMOSOME 8, WHOLE GENOME SHOTGUN SEQUENCE"/>
    <property type="match status" value="1"/>
</dbReference>
<feature type="compositionally biased region" description="Low complexity" evidence="1">
    <location>
        <begin position="324"/>
        <end position="337"/>
    </location>
</feature>
<dbReference type="InterPro" id="IPR058934">
    <property type="entry name" value="YMC020W-like"/>
</dbReference>
<feature type="compositionally biased region" description="Polar residues" evidence="1">
    <location>
        <begin position="144"/>
        <end position="165"/>
    </location>
</feature>
<feature type="compositionally biased region" description="Basic and acidic residues" evidence="1">
    <location>
        <begin position="267"/>
        <end position="283"/>
    </location>
</feature>